<dbReference type="Pfam" id="PF13041">
    <property type="entry name" value="PPR_2"/>
    <property type="match status" value="4"/>
</dbReference>
<dbReference type="AlphaFoldDB" id="A0AAF1AJF1"/>
<dbReference type="EMBL" id="CP093343">
    <property type="protein sequence ID" value="WOG82652.1"/>
    <property type="molecule type" value="Genomic_DNA"/>
</dbReference>
<feature type="repeat" description="PPR" evidence="3">
    <location>
        <begin position="362"/>
        <end position="396"/>
    </location>
</feature>
<dbReference type="PROSITE" id="PS51375">
    <property type="entry name" value="PPR"/>
    <property type="match status" value="10"/>
</dbReference>
<evidence type="ECO:0000313" key="5">
    <source>
        <dbReference type="Proteomes" id="UP000077755"/>
    </source>
</evidence>
<dbReference type="PANTHER" id="PTHR46128:SF211">
    <property type="entry name" value="PENTACOTRIPEPTIDE-REPEAT REGION OF PRORP DOMAIN-CONTAINING PROTEIN"/>
    <property type="match status" value="1"/>
</dbReference>
<keyword evidence="5" id="KW-1185">Reference proteome</keyword>
<evidence type="ECO:0000256" key="3">
    <source>
        <dbReference type="PROSITE-ProRule" id="PRU00708"/>
    </source>
</evidence>
<organism evidence="4 5">
    <name type="scientific">Daucus carota subsp. sativus</name>
    <name type="common">Carrot</name>
    <dbReference type="NCBI Taxonomy" id="79200"/>
    <lineage>
        <taxon>Eukaryota</taxon>
        <taxon>Viridiplantae</taxon>
        <taxon>Streptophyta</taxon>
        <taxon>Embryophyta</taxon>
        <taxon>Tracheophyta</taxon>
        <taxon>Spermatophyta</taxon>
        <taxon>Magnoliopsida</taxon>
        <taxon>eudicotyledons</taxon>
        <taxon>Gunneridae</taxon>
        <taxon>Pentapetalae</taxon>
        <taxon>asterids</taxon>
        <taxon>campanulids</taxon>
        <taxon>Apiales</taxon>
        <taxon>Apiaceae</taxon>
        <taxon>Apioideae</taxon>
        <taxon>Scandiceae</taxon>
        <taxon>Daucinae</taxon>
        <taxon>Daucus</taxon>
        <taxon>Daucus sect. Daucus</taxon>
    </lineage>
</organism>
<dbReference type="NCBIfam" id="TIGR00756">
    <property type="entry name" value="PPR"/>
    <property type="match status" value="9"/>
</dbReference>
<feature type="repeat" description="PPR" evidence="3">
    <location>
        <begin position="186"/>
        <end position="220"/>
    </location>
</feature>
<evidence type="ECO:0000256" key="1">
    <source>
        <dbReference type="ARBA" id="ARBA00007626"/>
    </source>
</evidence>
<feature type="repeat" description="PPR" evidence="3">
    <location>
        <begin position="397"/>
        <end position="431"/>
    </location>
</feature>
<evidence type="ECO:0000256" key="2">
    <source>
        <dbReference type="ARBA" id="ARBA00022737"/>
    </source>
</evidence>
<feature type="repeat" description="PPR" evidence="3">
    <location>
        <begin position="327"/>
        <end position="361"/>
    </location>
</feature>
<feature type="repeat" description="PPR" evidence="3">
    <location>
        <begin position="115"/>
        <end position="149"/>
    </location>
</feature>
<gene>
    <name evidence="4" type="ORF">DCAR_0101818</name>
</gene>
<dbReference type="KEGG" id="dcr:108227989"/>
<evidence type="ECO:0000313" key="4">
    <source>
        <dbReference type="EMBL" id="WOG82652.1"/>
    </source>
</evidence>
<dbReference type="InterPro" id="IPR050872">
    <property type="entry name" value="PPR_P_subfamily"/>
</dbReference>
<sequence>MLRSLPFLRCQATTTKTPLFSLQILQFHSTNLDSPNPNSNPHTSTTISTDLLNYSRSGFRKVDDALVMFDEMLKLKPALPVINFNQLLSGLVKIKQYALAVSLFTDMCYLRVPVNLITFSIAMNCCCYCGRIDYAFSLLAGIIKRGFVPDAFVFNVIIRGVLSQGKVKEAEGMFRKLVRLREIQPDVVTFTTMINGMAKTGNASMALWLFSYMEENGCEPNSVTYATVIDSLCKRGLVDEALKLHSKMVQKGILPDIYTYTPIIQGLCKADKQEEAAQLLKNMIDDMNISPNAWVFNILVDAYSKAGKLEDVKRTIQIMEKRGIYPDIITYNSLLEAYCLQGQIDDAFAVLKTMASKKIIPDCITYNILLHGLCQVGRPVEALTFFYKVRGQGHMVDSVAYKTLLDGLFKNQDADRALSFFHVMKCNGEVLNKDTYNIVIRGCIRNKKYNEACGLIDKMVDCGISADASTISLLQILLSVESQDPTLIALHQKCMQSGKYQEKHGAPISETVDSLCPAQNFASSDDLLSGEFSRQDRMIRITSMKVEEAMPEMPKVTLADIDSDANGDTSQEIGV</sequence>
<dbReference type="Pfam" id="PF12854">
    <property type="entry name" value="PPR_1"/>
    <property type="match status" value="1"/>
</dbReference>
<comment type="similarity">
    <text evidence="1">Belongs to the PPR family. P subfamily.</text>
</comment>
<protein>
    <recommendedName>
        <fullName evidence="6">Pentacotripeptide-repeat region of PRORP domain-containing protein</fullName>
    </recommendedName>
</protein>
<keyword evidence="2" id="KW-0677">Repeat</keyword>
<dbReference type="InterPro" id="IPR011990">
    <property type="entry name" value="TPR-like_helical_dom_sf"/>
</dbReference>
<accession>A0AAF1AJF1</accession>
<feature type="repeat" description="PPR" evidence="3">
    <location>
        <begin position="432"/>
        <end position="466"/>
    </location>
</feature>
<evidence type="ECO:0008006" key="6">
    <source>
        <dbReference type="Google" id="ProtNLM"/>
    </source>
</evidence>
<dbReference type="Pfam" id="PF01535">
    <property type="entry name" value="PPR"/>
    <property type="match status" value="2"/>
</dbReference>
<feature type="repeat" description="PPR" evidence="3">
    <location>
        <begin position="256"/>
        <end position="291"/>
    </location>
</feature>
<reference evidence="4" key="2">
    <citation type="submission" date="2022-03" db="EMBL/GenBank/DDBJ databases">
        <title>Draft title - Genomic analysis of global carrot germplasm unveils the trajectory of domestication and the origin of high carotenoid orange carrot.</title>
        <authorList>
            <person name="Iorizzo M."/>
            <person name="Ellison S."/>
            <person name="Senalik D."/>
            <person name="Macko-Podgorni A."/>
            <person name="Grzebelus D."/>
            <person name="Bostan H."/>
            <person name="Rolling W."/>
            <person name="Curaba J."/>
            <person name="Simon P."/>
        </authorList>
    </citation>
    <scope>NUCLEOTIDE SEQUENCE</scope>
    <source>
        <tissue evidence="4">Leaf</tissue>
    </source>
</reference>
<feature type="repeat" description="PPR" evidence="3">
    <location>
        <begin position="150"/>
        <end position="185"/>
    </location>
</feature>
<proteinExistence type="inferred from homology"/>
<dbReference type="InterPro" id="IPR002885">
    <property type="entry name" value="PPR_rpt"/>
</dbReference>
<reference evidence="4" key="1">
    <citation type="journal article" date="2016" name="Nat. Genet.">
        <title>A high-quality carrot genome assembly provides new insights into carotenoid accumulation and asterid genome evolution.</title>
        <authorList>
            <person name="Iorizzo M."/>
            <person name="Ellison S."/>
            <person name="Senalik D."/>
            <person name="Zeng P."/>
            <person name="Satapoomin P."/>
            <person name="Huang J."/>
            <person name="Bowman M."/>
            <person name="Iovene M."/>
            <person name="Sanseverino W."/>
            <person name="Cavagnaro P."/>
            <person name="Yildiz M."/>
            <person name="Macko-Podgorni A."/>
            <person name="Moranska E."/>
            <person name="Grzebelus E."/>
            <person name="Grzebelus D."/>
            <person name="Ashrafi H."/>
            <person name="Zheng Z."/>
            <person name="Cheng S."/>
            <person name="Spooner D."/>
            <person name="Van Deynze A."/>
            <person name="Simon P."/>
        </authorList>
    </citation>
    <scope>NUCLEOTIDE SEQUENCE</scope>
    <source>
        <tissue evidence="4">Leaf</tissue>
    </source>
</reference>
<dbReference type="SUPFAM" id="SSF81901">
    <property type="entry name" value="HCP-like"/>
    <property type="match status" value="1"/>
</dbReference>
<feature type="repeat" description="PPR" evidence="3">
    <location>
        <begin position="292"/>
        <end position="326"/>
    </location>
</feature>
<dbReference type="Proteomes" id="UP000077755">
    <property type="component" value="Chromosome 1"/>
</dbReference>
<dbReference type="PANTHER" id="PTHR46128">
    <property type="entry name" value="MITOCHONDRIAL GROUP I INTRON SPLICING FACTOR CCM1"/>
    <property type="match status" value="1"/>
</dbReference>
<feature type="repeat" description="PPR" evidence="3">
    <location>
        <begin position="221"/>
        <end position="255"/>
    </location>
</feature>
<dbReference type="Gene3D" id="1.25.40.10">
    <property type="entry name" value="Tetratricopeptide repeat domain"/>
    <property type="match status" value="4"/>
</dbReference>
<name>A0AAF1AJF1_DAUCS</name>